<gene>
    <name evidence="2" type="ORF">NS506_02722</name>
</gene>
<dbReference type="Pfam" id="PF08241">
    <property type="entry name" value="Methyltransf_11"/>
    <property type="match status" value="1"/>
</dbReference>
<dbReference type="Gene3D" id="3.40.50.150">
    <property type="entry name" value="Vaccinia Virus protein VP39"/>
    <property type="match status" value="1"/>
</dbReference>
<evidence type="ECO:0000313" key="2">
    <source>
        <dbReference type="EMBL" id="APA96783.1"/>
    </source>
</evidence>
<feature type="domain" description="Methyltransferase type 11" evidence="1">
    <location>
        <begin position="52"/>
        <end position="98"/>
    </location>
</feature>
<dbReference type="EMBL" id="CP017839">
    <property type="protein sequence ID" value="APA96783.1"/>
    <property type="molecule type" value="Genomic_DNA"/>
</dbReference>
<dbReference type="InterPro" id="IPR029063">
    <property type="entry name" value="SAM-dependent_MTases_sf"/>
</dbReference>
<organism evidence="2 3">
    <name type="scientific">Nocardia seriolae</name>
    <dbReference type="NCBI Taxonomy" id="37332"/>
    <lineage>
        <taxon>Bacteria</taxon>
        <taxon>Bacillati</taxon>
        <taxon>Actinomycetota</taxon>
        <taxon>Actinomycetes</taxon>
        <taxon>Mycobacteriales</taxon>
        <taxon>Nocardiaceae</taxon>
        <taxon>Nocardia</taxon>
    </lineage>
</organism>
<sequence>MCRVAPAAFANPDTFRGAAQPAAETSVAPDSRGRGRSALRLALQQAAIDEAEDPGEDAFDDGVFDVVFSQHVQMNTADKDAMYREAYRVLDTGGLLAIWDITAAGDTAPRYPLPWADTPAQSRLVSSADLRAVLEGSGFAIDHWDDLTEQAATIMRMVLDAPPNPVGLHAFVPDFATKAEHLTSGLAAGTLRAVRGIARRS</sequence>
<dbReference type="AlphaFoldDB" id="A0ABC8ARD5"/>
<dbReference type="RefSeq" id="WP_062614401.1">
    <property type="nucleotide sequence ID" value="NZ_AP028459.1"/>
</dbReference>
<evidence type="ECO:0000313" key="3">
    <source>
        <dbReference type="Proteomes" id="UP000180166"/>
    </source>
</evidence>
<dbReference type="GO" id="GO:0008168">
    <property type="term" value="F:methyltransferase activity"/>
    <property type="evidence" value="ECO:0007669"/>
    <property type="project" value="UniProtKB-ARBA"/>
</dbReference>
<dbReference type="Proteomes" id="UP000180166">
    <property type="component" value="Chromosome"/>
</dbReference>
<dbReference type="InterPro" id="IPR013216">
    <property type="entry name" value="Methyltransf_11"/>
</dbReference>
<reference evidence="2 3" key="1">
    <citation type="submission" date="2016-10" db="EMBL/GenBank/DDBJ databases">
        <title>Genome sequence of Nocardia seriolae strain EM150506, isolated from Anguila japonica.</title>
        <authorList>
            <person name="Han H.-J."/>
        </authorList>
    </citation>
    <scope>NUCLEOTIDE SEQUENCE [LARGE SCALE GENOMIC DNA]</scope>
    <source>
        <strain evidence="2 3">EM150506</strain>
    </source>
</reference>
<evidence type="ECO:0000259" key="1">
    <source>
        <dbReference type="Pfam" id="PF08241"/>
    </source>
</evidence>
<name>A0ABC8ARD5_9NOCA</name>
<protein>
    <recommendedName>
        <fullName evidence="1">Methyltransferase type 11 domain-containing protein</fullName>
    </recommendedName>
</protein>
<dbReference type="SUPFAM" id="SSF53335">
    <property type="entry name" value="S-adenosyl-L-methionine-dependent methyltransferases"/>
    <property type="match status" value="1"/>
</dbReference>
<accession>A0ABC8ARD5</accession>
<dbReference type="KEGG" id="nsr:NS506_02722"/>
<dbReference type="GeneID" id="93373399"/>
<proteinExistence type="predicted"/>